<dbReference type="GeneID" id="9186070"/>
<dbReference type="GO" id="GO:0033768">
    <property type="term" value="C:SUMO-targeted ubiquitin ligase complex"/>
    <property type="evidence" value="ECO:0007669"/>
    <property type="project" value="TreeGrafter"/>
</dbReference>
<evidence type="ECO:0000256" key="3">
    <source>
        <dbReference type="ARBA" id="ARBA00022833"/>
    </source>
</evidence>
<sequence length="426" mass="45815">MSEERSRRPPPNAGRVRKRSREQMQAGPSSGSSASTVATSPTATTTIAGSGLILPGNALGYPSQQRPSPANRNGVPQPSSSQTVIDLTDSPPPLPRPERSGHHPPLNLGRAEVIDVDALPDSPPPAPPPIPQFGQAEWMGQQYDEEMALYFARDAAQNLLGVGGGNGIFLSPHRRISPPRPVEPNALYSQVGPDASFQGRFYPQADDPMLGHGGMVGPGPSNRITVGGYNPMGSTYPPPRGVMELLHSVRGAVPRAINNLNLPVRNRPVVIDRGFQPPGRLDFNQRVPGIIREDSPVIEDAARARNIDYKAPPPAREGFTRSPKDTDILVCPECQTELGAESTDGAQEQVWASKCGHCYCGKCVQSFRVPALTKNGKKGARPKQKPCVVCSKVNLAAKSNMFKIHRLSHPHFLCFLPHTHSPASSI</sequence>
<dbReference type="PANTHER" id="PTHR28042">
    <property type="entry name" value="E3 UBIQUITIN-PROTEIN LIGASE COMPLEX SLX5-SLX8 SUBUNIT SLX5"/>
    <property type="match status" value="1"/>
</dbReference>
<accession>D5GLD3</accession>
<keyword evidence="6" id="KW-1185">Reference proteome</keyword>
<dbReference type="InterPro" id="IPR017907">
    <property type="entry name" value="Znf_RING_CS"/>
</dbReference>
<name>D5GLD3_TUBMM</name>
<keyword evidence="3" id="KW-0862">Zinc</keyword>
<gene>
    <name evidence="5" type="ORF">GSTUM_00010139001</name>
</gene>
<feature type="compositionally biased region" description="Low complexity" evidence="4">
    <location>
        <begin position="26"/>
        <end position="51"/>
    </location>
</feature>
<evidence type="ECO:0000313" key="6">
    <source>
        <dbReference type="Proteomes" id="UP000006911"/>
    </source>
</evidence>
<organism evidence="5 6">
    <name type="scientific">Tuber melanosporum (strain Mel28)</name>
    <name type="common">Perigord black truffle</name>
    <dbReference type="NCBI Taxonomy" id="656061"/>
    <lineage>
        <taxon>Eukaryota</taxon>
        <taxon>Fungi</taxon>
        <taxon>Dikarya</taxon>
        <taxon>Ascomycota</taxon>
        <taxon>Pezizomycotina</taxon>
        <taxon>Pezizomycetes</taxon>
        <taxon>Pezizales</taxon>
        <taxon>Tuberaceae</taxon>
        <taxon>Tuber</taxon>
    </lineage>
</organism>
<dbReference type="eggNOG" id="ENOG502SDJU">
    <property type="taxonomic scope" value="Eukaryota"/>
</dbReference>
<dbReference type="AlphaFoldDB" id="D5GLD3"/>
<dbReference type="PANTHER" id="PTHR28042:SF1">
    <property type="entry name" value="E3 UBIQUITIN-PROTEIN LIGASE COMPLEX SLX5-SLX8 SUBUNIT SLX5"/>
    <property type="match status" value="1"/>
</dbReference>
<proteinExistence type="predicted"/>
<dbReference type="InterPro" id="IPR038886">
    <property type="entry name" value="E3_SLX5/Rfp1"/>
</dbReference>
<evidence type="ECO:0000256" key="1">
    <source>
        <dbReference type="ARBA" id="ARBA00022723"/>
    </source>
</evidence>
<reference evidence="5 6" key="1">
    <citation type="journal article" date="2010" name="Nature">
        <title>Perigord black truffle genome uncovers evolutionary origins and mechanisms of symbiosis.</title>
        <authorList>
            <person name="Martin F."/>
            <person name="Kohler A."/>
            <person name="Murat C."/>
            <person name="Balestrini R."/>
            <person name="Coutinho P.M."/>
            <person name="Jaillon O."/>
            <person name="Montanini B."/>
            <person name="Morin E."/>
            <person name="Noel B."/>
            <person name="Percudani R."/>
            <person name="Porcel B."/>
            <person name="Rubini A."/>
            <person name="Amicucci A."/>
            <person name="Amselem J."/>
            <person name="Anthouard V."/>
            <person name="Arcioni S."/>
            <person name="Artiguenave F."/>
            <person name="Aury J.M."/>
            <person name="Ballario P."/>
            <person name="Bolchi A."/>
            <person name="Brenna A."/>
            <person name="Brun A."/>
            <person name="Buee M."/>
            <person name="Cantarel B."/>
            <person name="Chevalier G."/>
            <person name="Couloux A."/>
            <person name="Da Silva C."/>
            <person name="Denoeud F."/>
            <person name="Duplessis S."/>
            <person name="Ghignone S."/>
            <person name="Hilselberger B."/>
            <person name="Iotti M."/>
            <person name="Marcais B."/>
            <person name="Mello A."/>
            <person name="Miranda M."/>
            <person name="Pacioni G."/>
            <person name="Quesneville H."/>
            <person name="Riccioni C."/>
            <person name="Ruotolo R."/>
            <person name="Splivallo R."/>
            <person name="Stocchi V."/>
            <person name="Tisserant E."/>
            <person name="Viscomi A.R."/>
            <person name="Zambonelli A."/>
            <person name="Zampieri E."/>
            <person name="Henrissat B."/>
            <person name="Lebrun M.H."/>
            <person name="Paolocci F."/>
            <person name="Bonfante P."/>
            <person name="Ottonello S."/>
            <person name="Wincker P."/>
        </authorList>
    </citation>
    <scope>NUCLEOTIDE SEQUENCE [LARGE SCALE GENOMIC DNA]</scope>
    <source>
        <strain evidence="5 6">Mel28</strain>
    </source>
</reference>
<dbReference type="InParanoid" id="D5GLD3"/>
<evidence type="ECO:0000256" key="4">
    <source>
        <dbReference type="SAM" id="MobiDB-lite"/>
    </source>
</evidence>
<dbReference type="GO" id="GO:0008270">
    <property type="term" value="F:zinc ion binding"/>
    <property type="evidence" value="ECO:0007669"/>
    <property type="project" value="UniProtKB-KW"/>
</dbReference>
<dbReference type="STRING" id="656061.D5GLD3"/>
<keyword evidence="1" id="KW-0479">Metal-binding</keyword>
<dbReference type="RefSeq" id="XP_002841135.1">
    <property type="nucleotide sequence ID" value="XM_002841089.1"/>
</dbReference>
<dbReference type="KEGG" id="tml:GSTUM_00010139001"/>
<dbReference type="PROSITE" id="PS00518">
    <property type="entry name" value="ZF_RING_1"/>
    <property type="match status" value="1"/>
</dbReference>
<feature type="compositionally biased region" description="Polar residues" evidence="4">
    <location>
        <begin position="62"/>
        <end position="85"/>
    </location>
</feature>
<keyword evidence="2" id="KW-0863">Zinc-finger</keyword>
<dbReference type="EMBL" id="FN430348">
    <property type="protein sequence ID" value="CAZ85326.1"/>
    <property type="molecule type" value="Genomic_DNA"/>
</dbReference>
<dbReference type="GO" id="GO:0004842">
    <property type="term" value="F:ubiquitin-protein transferase activity"/>
    <property type="evidence" value="ECO:0007669"/>
    <property type="project" value="TreeGrafter"/>
</dbReference>
<dbReference type="HOGENOM" id="CLU_644343_0_0_1"/>
<feature type="region of interest" description="Disordered" evidence="4">
    <location>
        <begin position="1"/>
        <end position="107"/>
    </location>
</feature>
<dbReference type="Proteomes" id="UP000006911">
    <property type="component" value="Unassembled WGS sequence"/>
</dbReference>
<evidence type="ECO:0000313" key="5">
    <source>
        <dbReference type="EMBL" id="CAZ85326.1"/>
    </source>
</evidence>
<evidence type="ECO:0000256" key="2">
    <source>
        <dbReference type="ARBA" id="ARBA00022771"/>
    </source>
</evidence>
<protein>
    <submittedName>
        <fullName evidence="5">(Perigord truffle) hypothetical protein</fullName>
    </submittedName>
</protein>